<dbReference type="Pfam" id="PF02657">
    <property type="entry name" value="SufE"/>
    <property type="match status" value="1"/>
</dbReference>
<evidence type="ECO:0000313" key="4">
    <source>
        <dbReference type="Proteomes" id="UP000541444"/>
    </source>
</evidence>
<feature type="domain" description="Fe-S metabolism associated" evidence="2">
    <location>
        <begin position="1"/>
        <end position="66"/>
    </location>
</feature>
<evidence type="ECO:0000256" key="1">
    <source>
        <dbReference type="ARBA" id="ARBA00010282"/>
    </source>
</evidence>
<dbReference type="OrthoDB" id="411584at2759"/>
<sequence>MRFSTDSDSEIIKGFCSCLVWILDGAYPDKVMGLKIENLSALNVGLHGRSHSRVNTWHNVLISMQKRTKLAVLEGKRRSFW</sequence>
<organism evidence="3 4">
    <name type="scientific">Kingdonia uniflora</name>
    <dbReference type="NCBI Taxonomy" id="39325"/>
    <lineage>
        <taxon>Eukaryota</taxon>
        <taxon>Viridiplantae</taxon>
        <taxon>Streptophyta</taxon>
        <taxon>Embryophyta</taxon>
        <taxon>Tracheophyta</taxon>
        <taxon>Spermatophyta</taxon>
        <taxon>Magnoliopsida</taxon>
        <taxon>Ranunculales</taxon>
        <taxon>Circaeasteraceae</taxon>
        <taxon>Kingdonia</taxon>
    </lineage>
</organism>
<evidence type="ECO:0000313" key="3">
    <source>
        <dbReference type="EMBL" id="KAF6174813.1"/>
    </source>
</evidence>
<gene>
    <name evidence="3" type="ORF">GIB67_015990</name>
</gene>
<dbReference type="Gene3D" id="3.90.1010.10">
    <property type="match status" value="1"/>
</dbReference>
<dbReference type="Proteomes" id="UP000541444">
    <property type="component" value="Unassembled WGS sequence"/>
</dbReference>
<accession>A0A7J7P671</accession>
<reference evidence="3 4" key="1">
    <citation type="journal article" date="2020" name="IScience">
        <title>Genome Sequencing of the Endangered Kingdonia uniflora (Circaeasteraceae, Ranunculales) Reveals Potential Mechanisms of Evolutionary Specialization.</title>
        <authorList>
            <person name="Sun Y."/>
            <person name="Deng T."/>
            <person name="Zhang A."/>
            <person name="Moore M.J."/>
            <person name="Landis J.B."/>
            <person name="Lin N."/>
            <person name="Zhang H."/>
            <person name="Zhang X."/>
            <person name="Huang J."/>
            <person name="Zhang X."/>
            <person name="Sun H."/>
            <person name="Wang H."/>
        </authorList>
    </citation>
    <scope>NUCLEOTIDE SEQUENCE [LARGE SCALE GENOMIC DNA]</scope>
    <source>
        <strain evidence="3">TB1705</strain>
        <tissue evidence="3">Leaf</tissue>
    </source>
</reference>
<comment type="caution">
    <text evidence="3">The sequence shown here is derived from an EMBL/GenBank/DDBJ whole genome shotgun (WGS) entry which is preliminary data.</text>
</comment>
<name>A0A7J7P671_9MAGN</name>
<keyword evidence="4" id="KW-1185">Reference proteome</keyword>
<evidence type="ECO:0000259" key="2">
    <source>
        <dbReference type="Pfam" id="PF02657"/>
    </source>
</evidence>
<dbReference type="SUPFAM" id="SSF82649">
    <property type="entry name" value="SufE/NifU"/>
    <property type="match status" value="1"/>
</dbReference>
<dbReference type="PANTHER" id="PTHR43597">
    <property type="entry name" value="SULFUR ACCEPTOR PROTEIN CSDE"/>
    <property type="match status" value="1"/>
</dbReference>
<proteinExistence type="inferred from homology"/>
<dbReference type="EMBL" id="JACGCM010000237">
    <property type="protein sequence ID" value="KAF6174813.1"/>
    <property type="molecule type" value="Genomic_DNA"/>
</dbReference>
<comment type="similarity">
    <text evidence="1">Belongs to the SufE family.</text>
</comment>
<protein>
    <recommendedName>
        <fullName evidence="2">Fe-S metabolism associated domain-containing protein</fullName>
    </recommendedName>
</protein>
<dbReference type="InterPro" id="IPR003808">
    <property type="entry name" value="Fe-S_metab-assoc_dom"/>
</dbReference>
<dbReference type="AlphaFoldDB" id="A0A7J7P671"/>
<dbReference type="PANTHER" id="PTHR43597:SF5">
    <property type="entry name" value="SUFE-LIKE PROTEIN 2, CHLOROPLASTIC"/>
    <property type="match status" value="1"/>
</dbReference>